<accession>A0A8J8NN36</accession>
<dbReference type="InterPro" id="IPR000308">
    <property type="entry name" value="14-3-3"/>
</dbReference>
<sequence>MFTIGDNNKMNSLALPASHHHHHHQASTVAKKPKKKKDTRRTIAFFHAQLADSTNRYDDMIIYMKEVVEEALRARDELTSDEKNLLNAAFKSPICFKRRQWRSCLEMLSGLAENKRHRSMESKLLRYQIDTIEGEIINLIRGQALPLLELLLMYTETAESKAFYIKMKADYKRYMVEITFGKDREDMSAEAKSLYEKANVQCETLFSTHPLRLATALNYSVFLAECCHELQQAIDCAKSAFEAALFDLQALGEDKMNEVLRAMQLLKDNYTLWEIDLKAILAKQKEAGHFIEGMESDDAERDFEEAHQNEQQVNEKGGVFLMGDDFVRNMPSQGSGGPANSFGMKGSMGKDLL</sequence>
<organism evidence="4 5">
    <name type="scientific">Halteria grandinella</name>
    <dbReference type="NCBI Taxonomy" id="5974"/>
    <lineage>
        <taxon>Eukaryota</taxon>
        <taxon>Sar</taxon>
        <taxon>Alveolata</taxon>
        <taxon>Ciliophora</taxon>
        <taxon>Intramacronucleata</taxon>
        <taxon>Spirotrichea</taxon>
        <taxon>Stichotrichia</taxon>
        <taxon>Sporadotrichida</taxon>
        <taxon>Halteriidae</taxon>
        <taxon>Halteria</taxon>
    </lineage>
</organism>
<dbReference type="Pfam" id="PF00244">
    <property type="entry name" value="14-3-3"/>
    <property type="match status" value="1"/>
</dbReference>
<dbReference type="SUPFAM" id="SSF48445">
    <property type="entry name" value="14-3-3 protein"/>
    <property type="match status" value="1"/>
</dbReference>
<protein>
    <recommendedName>
        <fullName evidence="3">14-3-3 domain-containing protein</fullName>
    </recommendedName>
</protein>
<dbReference type="InterPro" id="IPR036815">
    <property type="entry name" value="14-3-3_dom_sf"/>
</dbReference>
<dbReference type="SMART" id="SM00101">
    <property type="entry name" value="14_3_3"/>
    <property type="match status" value="1"/>
</dbReference>
<proteinExistence type="inferred from homology"/>
<evidence type="ECO:0000256" key="2">
    <source>
        <dbReference type="SAM" id="MobiDB-lite"/>
    </source>
</evidence>
<dbReference type="CDD" id="cd08774">
    <property type="entry name" value="14-3-3"/>
    <property type="match status" value="1"/>
</dbReference>
<dbReference type="EMBL" id="RRYP01012164">
    <property type="protein sequence ID" value="TNV77289.1"/>
    <property type="molecule type" value="Genomic_DNA"/>
</dbReference>
<evidence type="ECO:0000313" key="5">
    <source>
        <dbReference type="Proteomes" id="UP000785679"/>
    </source>
</evidence>
<dbReference type="OrthoDB" id="10260625at2759"/>
<gene>
    <name evidence="4" type="ORF">FGO68_gene17636</name>
</gene>
<dbReference type="Proteomes" id="UP000785679">
    <property type="component" value="Unassembled WGS sequence"/>
</dbReference>
<feature type="region of interest" description="Disordered" evidence="2">
    <location>
        <begin position="17"/>
        <end position="38"/>
    </location>
</feature>
<dbReference type="PANTHER" id="PTHR18860">
    <property type="entry name" value="14-3-3 PROTEIN"/>
    <property type="match status" value="1"/>
</dbReference>
<feature type="region of interest" description="Disordered" evidence="2">
    <location>
        <begin position="330"/>
        <end position="353"/>
    </location>
</feature>
<dbReference type="Gene3D" id="1.20.190.20">
    <property type="entry name" value="14-3-3 domain"/>
    <property type="match status" value="1"/>
</dbReference>
<dbReference type="PRINTS" id="PR00305">
    <property type="entry name" value="1433ZETA"/>
</dbReference>
<reference evidence="4" key="1">
    <citation type="submission" date="2019-06" db="EMBL/GenBank/DDBJ databases">
        <authorList>
            <person name="Zheng W."/>
        </authorList>
    </citation>
    <scope>NUCLEOTIDE SEQUENCE</scope>
    <source>
        <strain evidence="4">QDHG01</strain>
    </source>
</reference>
<name>A0A8J8NN36_HALGN</name>
<feature type="domain" description="14-3-3" evidence="3">
    <location>
        <begin position="41"/>
        <end position="287"/>
    </location>
</feature>
<comment type="similarity">
    <text evidence="1">Belongs to the 14-3-3 family.</text>
</comment>
<feature type="compositionally biased region" description="Basic residues" evidence="2">
    <location>
        <begin position="18"/>
        <end position="38"/>
    </location>
</feature>
<evidence type="ECO:0000313" key="4">
    <source>
        <dbReference type="EMBL" id="TNV77289.1"/>
    </source>
</evidence>
<evidence type="ECO:0000259" key="3">
    <source>
        <dbReference type="SMART" id="SM00101"/>
    </source>
</evidence>
<dbReference type="InterPro" id="IPR023410">
    <property type="entry name" value="14-3-3_domain"/>
</dbReference>
<evidence type="ECO:0000256" key="1">
    <source>
        <dbReference type="ARBA" id="ARBA00006141"/>
    </source>
</evidence>
<comment type="caution">
    <text evidence="4">The sequence shown here is derived from an EMBL/GenBank/DDBJ whole genome shotgun (WGS) entry which is preliminary data.</text>
</comment>
<keyword evidence="5" id="KW-1185">Reference proteome</keyword>
<dbReference type="AlphaFoldDB" id="A0A8J8NN36"/>